<dbReference type="KEGG" id="dfa:DFA_06375"/>
<dbReference type="PANTHER" id="PTHR13650">
    <property type="entry name" value="SPATACSIN"/>
    <property type="match status" value="1"/>
</dbReference>
<dbReference type="Proteomes" id="UP000007797">
    <property type="component" value="Unassembled WGS sequence"/>
</dbReference>
<proteinExistence type="predicted"/>
<dbReference type="EMBL" id="GL883007">
    <property type="protein sequence ID" value="EGG24227.1"/>
    <property type="molecule type" value="Genomic_DNA"/>
</dbReference>
<dbReference type="PANTHER" id="PTHR13650:SF0">
    <property type="entry name" value="SPATACSIN"/>
    <property type="match status" value="1"/>
</dbReference>
<dbReference type="OrthoDB" id="2018754at2759"/>
<gene>
    <name evidence="1" type="ORF">DFA_06375</name>
</gene>
<protein>
    <submittedName>
        <fullName evidence="1">Uncharacterized protein</fullName>
    </submittedName>
</protein>
<evidence type="ECO:0000313" key="1">
    <source>
        <dbReference type="EMBL" id="EGG24227.1"/>
    </source>
</evidence>
<dbReference type="GeneID" id="14876224"/>
<accession>F4PKV3</accession>
<name>F4PKV3_CACFS</name>
<dbReference type="GO" id="GO:0005737">
    <property type="term" value="C:cytoplasm"/>
    <property type="evidence" value="ECO:0007669"/>
    <property type="project" value="TreeGrafter"/>
</dbReference>
<dbReference type="RefSeq" id="XP_004362078.1">
    <property type="nucleotide sequence ID" value="XM_004362021.1"/>
</dbReference>
<dbReference type="InterPro" id="IPR028103">
    <property type="entry name" value="Spatacsin"/>
</dbReference>
<sequence>MFEGSNSANHLCDLNGWNKRDLRIHALLGLKYRQLEVVEPARTQIIGSRSTLEGSRLLIVWLMIKFDQIWNFIFKDVKERWSMMEEHQIIKESLNNNNTITTALSYINWKHEKNKQQRITNQDDDNIISFKGKMFRLEDFKRIAKLATLFEILPDTVKIIISFARTSLTSTHVHIIQRVIAQDYWLEKNEWCWFQELFTL</sequence>
<reference evidence="2" key="1">
    <citation type="journal article" date="2011" name="Genome Res.">
        <title>Phylogeny-wide analysis of social amoeba genomes highlights ancient origins for complex intercellular communication.</title>
        <authorList>
            <person name="Heidel A.J."/>
            <person name="Lawal H.M."/>
            <person name="Felder M."/>
            <person name="Schilde C."/>
            <person name="Helps N.R."/>
            <person name="Tunggal B."/>
            <person name="Rivero F."/>
            <person name="John U."/>
            <person name="Schleicher M."/>
            <person name="Eichinger L."/>
            <person name="Platzer M."/>
            <person name="Noegel A.A."/>
            <person name="Schaap P."/>
            <person name="Gloeckner G."/>
        </authorList>
    </citation>
    <scope>NUCLEOTIDE SEQUENCE [LARGE SCALE GENOMIC DNA]</scope>
    <source>
        <strain evidence="2">SH3</strain>
    </source>
</reference>
<organism evidence="1 2">
    <name type="scientific">Cavenderia fasciculata</name>
    <name type="common">Slime mold</name>
    <name type="synonym">Dictyostelium fasciculatum</name>
    <dbReference type="NCBI Taxonomy" id="261658"/>
    <lineage>
        <taxon>Eukaryota</taxon>
        <taxon>Amoebozoa</taxon>
        <taxon>Evosea</taxon>
        <taxon>Eumycetozoa</taxon>
        <taxon>Dictyostelia</taxon>
        <taxon>Acytosteliales</taxon>
        <taxon>Cavenderiaceae</taxon>
        <taxon>Cavenderia</taxon>
    </lineage>
</organism>
<dbReference type="AlphaFoldDB" id="F4PKV3"/>
<evidence type="ECO:0000313" key="2">
    <source>
        <dbReference type="Proteomes" id="UP000007797"/>
    </source>
</evidence>
<keyword evidence="2" id="KW-1185">Reference proteome</keyword>